<proteinExistence type="predicted"/>
<organism evidence="2 3">
    <name type="scientific">Clostridium ljungdahlii</name>
    <dbReference type="NCBI Taxonomy" id="1538"/>
    <lineage>
        <taxon>Bacteria</taxon>
        <taxon>Bacillati</taxon>
        <taxon>Bacillota</taxon>
        <taxon>Clostridia</taxon>
        <taxon>Eubacteriales</taxon>
        <taxon>Clostridiaceae</taxon>
        <taxon>Clostridium</taxon>
    </lineage>
</organism>
<name>A0A168PI54_9CLOT</name>
<gene>
    <name evidence="2" type="ORF">WY13_01890</name>
</gene>
<feature type="domain" description="ABC-three component systems C-terminal" evidence="1">
    <location>
        <begin position="8"/>
        <end position="120"/>
    </location>
</feature>
<evidence type="ECO:0000313" key="2">
    <source>
        <dbReference type="EMBL" id="OAA87775.1"/>
    </source>
</evidence>
<protein>
    <recommendedName>
        <fullName evidence="1">ABC-three component systems C-terminal domain-containing protein</fullName>
    </recommendedName>
</protein>
<evidence type="ECO:0000259" key="1">
    <source>
        <dbReference type="Pfam" id="PF20284"/>
    </source>
</evidence>
<dbReference type="PATRIC" id="fig|1538.10.peg.2334"/>
<dbReference type="Pfam" id="PF20284">
    <property type="entry name" value="CTD8"/>
    <property type="match status" value="1"/>
</dbReference>
<dbReference type="EMBL" id="LITT01000019">
    <property type="protein sequence ID" value="OAA87775.1"/>
    <property type="molecule type" value="Genomic_DNA"/>
</dbReference>
<accession>A0A168PI54</accession>
<evidence type="ECO:0000313" key="3">
    <source>
        <dbReference type="Proteomes" id="UP000077407"/>
    </source>
</evidence>
<reference evidence="2 3" key="1">
    <citation type="journal article" date="2015" name="Biotechnol. Bioeng.">
        <title>Genome sequence and phenotypic characterization of Caulobacter segnis.</title>
        <authorList>
            <person name="Patel S."/>
            <person name="Fletcher B."/>
            <person name="Scott D.C."/>
            <person name="Ely B."/>
        </authorList>
    </citation>
    <scope>NUCLEOTIDE SEQUENCE [LARGE SCALE GENOMIC DNA]</scope>
    <source>
        <strain evidence="2 3">ERI-2</strain>
    </source>
</reference>
<dbReference type="OrthoDB" id="2664119at2"/>
<dbReference type="RefSeq" id="WP_082848452.1">
    <property type="nucleotide sequence ID" value="NZ_LITT01000019.1"/>
</dbReference>
<sequence>MDDVSELEYDDCIFIKKLECANIYENEICKKEFFNAEIAKSIIESKGNPDDLKMYSQLKSKIKSLWYPQYIQYAQEKNGNILLAKTYERIEELDTTTLKATDDISLIAKKGMLHQLSDECKVGWLKNYEEKLESYLKKGENDIGQSE</sequence>
<dbReference type="Proteomes" id="UP000077407">
    <property type="component" value="Unassembled WGS sequence"/>
</dbReference>
<dbReference type="InterPro" id="IPR046912">
    <property type="entry name" value="ABC-3C_CTD8"/>
</dbReference>
<dbReference type="AlphaFoldDB" id="A0A168PI54"/>
<comment type="caution">
    <text evidence="2">The sequence shown here is derived from an EMBL/GenBank/DDBJ whole genome shotgun (WGS) entry which is preliminary data.</text>
</comment>